<evidence type="ECO:0000313" key="3">
    <source>
        <dbReference type="Proteomes" id="UP000028006"/>
    </source>
</evidence>
<gene>
    <name evidence="2" type="ORF">GZ77_05175</name>
</gene>
<keyword evidence="1" id="KW-0732">Signal</keyword>
<dbReference type="Proteomes" id="UP000028006">
    <property type="component" value="Unassembled WGS sequence"/>
</dbReference>
<evidence type="ECO:0000313" key="2">
    <source>
        <dbReference type="EMBL" id="KEQ15903.1"/>
    </source>
</evidence>
<reference evidence="2 3" key="1">
    <citation type="submission" date="2014-06" db="EMBL/GenBank/DDBJ databases">
        <title>Whole Genome Sequences of Three Symbiotic Endozoicomonas Bacteria.</title>
        <authorList>
            <person name="Neave M.J."/>
            <person name="Apprill A."/>
            <person name="Voolstra C.R."/>
        </authorList>
    </citation>
    <scope>NUCLEOTIDE SEQUENCE [LARGE SCALE GENOMIC DNA]</scope>
    <source>
        <strain evidence="2 3">LMG 24815</strain>
    </source>
</reference>
<dbReference type="AlphaFoldDB" id="A0A081NBT0"/>
<accession>A0A081NBT0</accession>
<keyword evidence="3" id="KW-1185">Reference proteome</keyword>
<sequence length="106" mass="11785">MRNLVAVLAFFLASTTAAADLSVKELQHACRQLVEQEKAWFQNLTTSKEEAFLAGRCEGAIKAIVEDSRYCHLSRDKLVSAAKSIAESQPSYSTPKHIRTALKCER</sequence>
<feature type="chain" id="PRO_5001760671" evidence="1">
    <location>
        <begin position="20"/>
        <end position="106"/>
    </location>
</feature>
<proteinExistence type="predicted"/>
<evidence type="ECO:0000256" key="1">
    <source>
        <dbReference type="SAM" id="SignalP"/>
    </source>
</evidence>
<comment type="caution">
    <text evidence="2">The sequence shown here is derived from an EMBL/GenBank/DDBJ whole genome shotgun (WGS) entry which is preliminary data.</text>
</comment>
<organism evidence="2 3">
    <name type="scientific">Endozoicomonas montiporae</name>
    <dbReference type="NCBI Taxonomy" id="1027273"/>
    <lineage>
        <taxon>Bacteria</taxon>
        <taxon>Pseudomonadati</taxon>
        <taxon>Pseudomonadota</taxon>
        <taxon>Gammaproteobacteria</taxon>
        <taxon>Oceanospirillales</taxon>
        <taxon>Endozoicomonadaceae</taxon>
        <taxon>Endozoicomonas</taxon>
    </lineage>
</organism>
<protein>
    <submittedName>
        <fullName evidence="2">Uncharacterized protein</fullName>
    </submittedName>
</protein>
<name>A0A081NBT0_9GAMM</name>
<dbReference type="EMBL" id="JOKG01000001">
    <property type="protein sequence ID" value="KEQ15903.1"/>
    <property type="molecule type" value="Genomic_DNA"/>
</dbReference>
<dbReference type="RefSeq" id="WP_034873167.1">
    <property type="nucleotide sequence ID" value="NZ_JOKG01000001.1"/>
</dbReference>
<feature type="signal peptide" evidence="1">
    <location>
        <begin position="1"/>
        <end position="19"/>
    </location>
</feature>